<comment type="caution">
    <text evidence="2">The sequence shown here is derived from an EMBL/GenBank/DDBJ whole genome shotgun (WGS) entry which is preliminary data.</text>
</comment>
<name>A0A4C1ZNQ4_EUMVA</name>
<feature type="region of interest" description="Disordered" evidence="1">
    <location>
        <begin position="98"/>
        <end position="120"/>
    </location>
</feature>
<dbReference type="EMBL" id="BGZK01002007">
    <property type="protein sequence ID" value="GBP89530.1"/>
    <property type="molecule type" value="Genomic_DNA"/>
</dbReference>
<gene>
    <name evidence="2" type="ORF">EVAR_55208_1</name>
</gene>
<organism evidence="2 3">
    <name type="scientific">Eumeta variegata</name>
    <name type="common">Bagworm moth</name>
    <name type="synonym">Eumeta japonica</name>
    <dbReference type="NCBI Taxonomy" id="151549"/>
    <lineage>
        <taxon>Eukaryota</taxon>
        <taxon>Metazoa</taxon>
        <taxon>Ecdysozoa</taxon>
        <taxon>Arthropoda</taxon>
        <taxon>Hexapoda</taxon>
        <taxon>Insecta</taxon>
        <taxon>Pterygota</taxon>
        <taxon>Neoptera</taxon>
        <taxon>Endopterygota</taxon>
        <taxon>Lepidoptera</taxon>
        <taxon>Glossata</taxon>
        <taxon>Ditrysia</taxon>
        <taxon>Tineoidea</taxon>
        <taxon>Psychidae</taxon>
        <taxon>Oiketicinae</taxon>
        <taxon>Eumeta</taxon>
    </lineage>
</organism>
<proteinExistence type="predicted"/>
<accession>A0A4C1ZNQ4</accession>
<evidence type="ECO:0000313" key="3">
    <source>
        <dbReference type="Proteomes" id="UP000299102"/>
    </source>
</evidence>
<dbReference type="AlphaFoldDB" id="A0A4C1ZNQ4"/>
<evidence type="ECO:0000256" key="1">
    <source>
        <dbReference type="SAM" id="MobiDB-lite"/>
    </source>
</evidence>
<evidence type="ECO:0000313" key="2">
    <source>
        <dbReference type="EMBL" id="GBP89530.1"/>
    </source>
</evidence>
<keyword evidence="3" id="KW-1185">Reference proteome</keyword>
<reference evidence="2 3" key="1">
    <citation type="journal article" date="2019" name="Commun. Biol.">
        <title>The bagworm genome reveals a unique fibroin gene that provides high tensile strength.</title>
        <authorList>
            <person name="Kono N."/>
            <person name="Nakamura H."/>
            <person name="Ohtoshi R."/>
            <person name="Tomita M."/>
            <person name="Numata K."/>
            <person name="Arakawa K."/>
        </authorList>
    </citation>
    <scope>NUCLEOTIDE SEQUENCE [LARGE SCALE GENOMIC DNA]</scope>
</reference>
<sequence>MDSVLGWLARRARSPPRRPPSAHFYASPKYWFYCHVICEIKSAAPGTRAARAPAGLVGSRFTSVSLSGVIQPACLMQGFIPQIDYNRAPCCLRNHRAADGRARSPRVPPSVTPGDNQFEK</sequence>
<dbReference type="Proteomes" id="UP000299102">
    <property type="component" value="Unassembled WGS sequence"/>
</dbReference>
<protein>
    <submittedName>
        <fullName evidence="2">Uncharacterized protein</fullName>
    </submittedName>
</protein>